<evidence type="ECO:0000256" key="4">
    <source>
        <dbReference type="ARBA" id="ARBA00022448"/>
    </source>
</evidence>
<evidence type="ECO:0000256" key="3">
    <source>
        <dbReference type="ARBA" id="ARBA00011245"/>
    </source>
</evidence>
<sequence length="191" mass="20277">MTWKPCTDADKNIQHVTLTPENPAPGNTVEFTIQATSDTAVASGTLDIGVTYRGLPVWSESDDLCDKTTCPITKGPVEIAWSVAFPIITPPGPYVVTLTASDSGGSQLLCLVVNFDLSSSSSSSSSGGRSSDQQEAKEERSEPGVQAVKLHYTGRKALPSWLQAAQSALNTFAQTAQENLEGVYHSHRHAG</sequence>
<keyword evidence="10" id="KW-1185">Reference proteome</keyword>
<dbReference type="InterPro" id="IPR003172">
    <property type="entry name" value="ML_dom"/>
</dbReference>
<comment type="function">
    <text evidence="1">Catalyzes the intermembrane transfer of phosphatidylglycerol and phosphatidylinositol.</text>
</comment>
<evidence type="ECO:0000256" key="5">
    <source>
        <dbReference type="ARBA" id="ARBA00022729"/>
    </source>
</evidence>
<gene>
    <name evidence="9" type="ORF">WJX72_008559</name>
</gene>
<name>A0AAW1PA07_9CHLO</name>
<comment type="similarity">
    <text evidence="2">Belongs to the NPC2 family.</text>
</comment>
<dbReference type="InterPro" id="IPR014756">
    <property type="entry name" value="Ig_E-set"/>
</dbReference>
<accession>A0AAW1PA07</accession>
<keyword evidence="4" id="KW-0813">Transport</keyword>
<dbReference type="PANTHER" id="PTHR11306:SF0">
    <property type="entry name" value="PHOSPHATIDYLGLYCEROL_PHOSPHATIDYLINOSITOL TRANSFER PROTEIN"/>
    <property type="match status" value="1"/>
</dbReference>
<dbReference type="PANTHER" id="PTHR11306">
    <property type="entry name" value="NIEMANN PICK TYPE C2 PROTEIN NPC2-RELATED"/>
    <property type="match status" value="1"/>
</dbReference>
<dbReference type="GO" id="GO:0015918">
    <property type="term" value="P:sterol transport"/>
    <property type="evidence" value="ECO:0007669"/>
    <property type="project" value="InterPro"/>
</dbReference>
<dbReference type="SMART" id="SM00737">
    <property type="entry name" value="ML"/>
    <property type="match status" value="1"/>
</dbReference>
<dbReference type="AlphaFoldDB" id="A0AAW1PA07"/>
<evidence type="ECO:0000256" key="7">
    <source>
        <dbReference type="SAM" id="MobiDB-lite"/>
    </source>
</evidence>
<keyword evidence="5" id="KW-0732">Signal</keyword>
<feature type="compositionally biased region" description="Basic and acidic residues" evidence="7">
    <location>
        <begin position="132"/>
        <end position="142"/>
    </location>
</feature>
<dbReference type="EMBL" id="JALJOR010000014">
    <property type="protein sequence ID" value="KAK9806286.1"/>
    <property type="molecule type" value="Genomic_DNA"/>
</dbReference>
<evidence type="ECO:0000313" key="10">
    <source>
        <dbReference type="Proteomes" id="UP001489004"/>
    </source>
</evidence>
<evidence type="ECO:0000256" key="1">
    <source>
        <dbReference type="ARBA" id="ARBA00002053"/>
    </source>
</evidence>
<evidence type="ECO:0000313" key="9">
    <source>
        <dbReference type="EMBL" id="KAK9806286.1"/>
    </source>
</evidence>
<feature type="compositionally biased region" description="Low complexity" evidence="7">
    <location>
        <begin position="118"/>
        <end position="131"/>
    </location>
</feature>
<reference evidence="9 10" key="1">
    <citation type="journal article" date="2024" name="Nat. Commun.">
        <title>Phylogenomics reveals the evolutionary origins of lichenization in chlorophyte algae.</title>
        <authorList>
            <person name="Puginier C."/>
            <person name="Libourel C."/>
            <person name="Otte J."/>
            <person name="Skaloud P."/>
            <person name="Haon M."/>
            <person name="Grisel S."/>
            <person name="Petersen M."/>
            <person name="Berrin J.G."/>
            <person name="Delaux P.M."/>
            <person name="Dal Grande F."/>
            <person name="Keller J."/>
        </authorList>
    </citation>
    <scope>NUCLEOTIDE SEQUENCE [LARGE SCALE GENOMIC DNA]</scope>
    <source>
        <strain evidence="9 10">SAG 2043</strain>
    </source>
</reference>
<evidence type="ECO:0000256" key="2">
    <source>
        <dbReference type="ARBA" id="ARBA00006370"/>
    </source>
</evidence>
<dbReference type="Proteomes" id="UP001489004">
    <property type="component" value="Unassembled WGS sequence"/>
</dbReference>
<comment type="caution">
    <text evidence="9">The sequence shown here is derived from an EMBL/GenBank/DDBJ whole genome shotgun (WGS) entry which is preliminary data.</text>
</comment>
<organism evidence="9 10">
    <name type="scientific">[Myrmecia] bisecta</name>
    <dbReference type="NCBI Taxonomy" id="41462"/>
    <lineage>
        <taxon>Eukaryota</taxon>
        <taxon>Viridiplantae</taxon>
        <taxon>Chlorophyta</taxon>
        <taxon>core chlorophytes</taxon>
        <taxon>Trebouxiophyceae</taxon>
        <taxon>Trebouxiales</taxon>
        <taxon>Trebouxiaceae</taxon>
        <taxon>Myrmecia</taxon>
    </lineage>
</organism>
<dbReference type="SUPFAM" id="SSF81296">
    <property type="entry name" value="E set domains"/>
    <property type="match status" value="1"/>
</dbReference>
<proteinExistence type="inferred from homology"/>
<keyword evidence="6" id="KW-0445">Lipid transport</keyword>
<feature type="domain" description="MD-2-related lipid-recognition" evidence="8">
    <location>
        <begin position="3"/>
        <end position="115"/>
    </location>
</feature>
<protein>
    <recommendedName>
        <fullName evidence="8">MD-2-related lipid-recognition domain-containing protein</fullName>
    </recommendedName>
</protein>
<comment type="subunit">
    <text evidence="3">Monomer.</text>
</comment>
<dbReference type="Gene3D" id="2.60.40.770">
    <property type="match status" value="1"/>
</dbReference>
<dbReference type="InterPro" id="IPR039670">
    <property type="entry name" value="NPC2-like"/>
</dbReference>
<dbReference type="Pfam" id="PF02221">
    <property type="entry name" value="E1_DerP2_DerF2"/>
    <property type="match status" value="1"/>
</dbReference>
<dbReference type="GO" id="GO:0032934">
    <property type="term" value="F:sterol binding"/>
    <property type="evidence" value="ECO:0007669"/>
    <property type="project" value="InterPro"/>
</dbReference>
<feature type="region of interest" description="Disordered" evidence="7">
    <location>
        <begin position="118"/>
        <end position="146"/>
    </location>
</feature>
<evidence type="ECO:0000259" key="8">
    <source>
        <dbReference type="SMART" id="SM00737"/>
    </source>
</evidence>
<evidence type="ECO:0000256" key="6">
    <source>
        <dbReference type="ARBA" id="ARBA00023055"/>
    </source>
</evidence>